<reference evidence="2 3" key="1">
    <citation type="journal article" date="2015" name="Nature">
        <title>rRNA introns, odd ribosomes, and small enigmatic genomes across a large radiation of phyla.</title>
        <authorList>
            <person name="Brown C.T."/>
            <person name="Hug L.A."/>
            <person name="Thomas B.C."/>
            <person name="Sharon I."/>
            <person name="Castelle C.J."/>
            <person name="Singh A."/>
            <person name="Wilkins M.J."/>
            <person name="Williams K.H."/>
            <person name="Banfield J.F."/>
        </authorList>
    </citation>
    <scope>NUCLEOTIDE SEQUENCE [LARGE SCALE GENOMIC DNA]</scope>
</reference>
<comment type="caution">
    <text evidence="2">The sequence shown here is derived from an EMBL/GenBank/DDBJ whole genome shotgun (WGS) entry which is preliminary data.</text>
</comment>
<dbReference type="AlphaFoldDB" id="A0A0G0K2E2"/>
<name>A0A0G0K2E2_9BACT</name>
<evidence type="ECO:0000256" key="1">
    <source>
        <dbReference type="SAM" id="MobiDB-lite"/>
    </source>
</evidence>
<protein>
    <submittedName>
        <fullName evidence="2">Uncharacterized protein</fullName>
    </submittedName>
</protein>
<sequence length="35" mass="3749">MFSDDPFDPSNNDPFSTFQGGTGSQGSQPRSQPQS</sequence>
<proteinExistence type="predicted"/>
<organism evidence="2 3">
    <name type="scientific">candidate division WS6 bacterium GW2011_GWA2_37_6</name>
    <dbReference type="NCBI Taxonomy" id="1619087"/>
    <lineage>
        <taxon>Bacteria</taxon>
        <taxon>Candidatus Dojkabacteria</taxon>
    </lineage>
</organism>
<evidence type="ECO:0000313" key="2">
    <source>
        <dbReference type="EMBL" id="KKQ34811.1"/>
    </source>
</evidence>
<dbReference type="EMBL" id="LBTH01000046">
    <property type="protein sequence ID" value="KKQ34811.1"/>
    <property type="molecule type" value="Genomic_DNA"/>
</dbReference>
<feature type="region of interest" description="Disordered" evidence="1">
    <location>
        <begin position="1"/>
        <end position="35"/>
    </location>
</feature>
<accession>A0A0G0K2E2</accession>
<gene>
    <name evidence="2" type="ORF">US52_C0046G0005</name>
</gene>
<evidence type="ECO:0000313" key="3">
    <source>
        <dbReference type="Proteomes" id="UP000034852"/>
    </source>
</evidence>
<feature type="non-terminal residue" evidence="2">
    <location>
        <position position="35"/>
    </location>
</feature>
<dbReference type="Proteomes" id="UP000034852">
    <property type="component" value="Unassembled WGS sequence"/>
</dbReference>